<evidence type="ECO:0000313" key="3">
    <source>
        <dbReference type="Proteomes" id="UP000248584"/>
    </source>
</evidence>
<evidence type="ECO:0000313" key="2">
    <source>
        <dbReference type="EMBL" id="PZX39789.1"/>
    </source>
</evidence>
<dbReference type="EMBL" id="QKZR01000003">
    <property type="protein sequence ID" value="PZX39789.1"/>
    <property type="molecule type" value="Genomic_DNA"/>
</dbReference>
<organism evidence="2 3">
    <name type="scientific">Nonlabens dokdonensis</name>
    <dbReference type="NCBI Taxonomy" id="328515"/>
    <lineage>
        <taxon>Bacteria</taxon>
        <taxon>Pseudomonadati</taxon>
        <taxon>Bacteroidota</taxon>
        <taxon>Flavobacteriia</taxon>
        <taxon>Flavobacteriales</taxon>
        <taxon>Flavobacteriaceae</taxon>
        <taxon>Nonlabens</taxon>
    </lineage>
</organism>
<gene>
    <name evidence="2" type="ORF">LX97_02146</name>
</gene>
<dbReference type="Pfam" id="PF17775">
    <property type="entry name" value="YchJ_M-like"/>
    <property type="match status" value="1"/>
</dbReference>
<dbReference type="PANTHER" id="PTHR33747:SF1">
    <property type="entry name" value="ADENYLATE CYCLASE-ASSOCIATED CAP C-TERMINAL DOMAIN-CONTAINING PROTEIN"/>
    <property type="match status" value="1"/>
</dbReference>
<dbReference type="RefSeq" id="WP_015363167.1">
    <property type="nucleotide sequence ID" value="NZ_QKZR01000003.1"/>
</dbReference>
<feature type="domain" description="YchJ-like middle NTF2-like" evidence="1">
    <location>
        <begin position="28"/>
        <end position="127"/>
    </location>
</feature>
<evidence type="ECO:0000259" key="1">
    <source>
        <dbReference type="Pfam" id="PF17775"/>
    </source>
</evidence>
<sequence length="130" mass="15104">MKNCPCNPKKEYKDCCAIIHKDISQATTAEQMMRSRYSAFVLSDVAYLQRSHLSSLRPNKQQAKDLEKWTKSVNWIKLNVINTTDGLENDTTGTVEFKAFYLQKGKVQVLHEVSRFCKENDHWVYQDQIG</sequence>
<dbReference type="SUPFAM" id="SSF54427">
    <property type="entry name" value="NTF2-like"/>
    <property type="match status" value="1"/>
</dbReference>
<accession>A0ABX5PX81</accession>
<proteinExistence type="predicted"/>
<name>A0ABX5PX81_9FLAO</name>
<dbReference type="InterPro" id="IPR032710">
    <property type="entry name" value="NTF2-like_dom_sf"/>
</dbReference>
<reference evidence="2 3" key="1">
    <citation type="submission" date="2018-06" db="EMBL/GenBank/DDBJ databases">
        <title>Genomic Encyclopedia of Archaeal and Bacterial Type Strains, Phase II (KMG-II): from individual species to whole genera.</title>
        <authorList>
            <person name="Goeker M."/>
        </authorList>
    </citation>
    <scope>NUCLEOTIDE SEQUENCE [LARGE SCALE GENOMIC DNA]</scope>
    <source>
        <strain evidence="2 3">DSM 17205</strain>
    </source>
</reference>
<keyword evidence="3" id="KW-1185">Reference proteome</keyword>
<dbReference type="PANTHER" id="PTHR33747">
    <property type="entry name" value="UPF0225 PROTEIN SCO1677"/>
    <property type="match status" value="1"/>
</dbReference>
<dbReference type="InterPro" id="IPR048469">
    <property type="entry name" value="YchJ-like_M"/>
</dbReference>
<comment type="caution">
    <text evidence="2">The sequence shown here is derived from an EMBL/GenBank/DDBJ whole genome shotgun (WGS) entry which is preliminary data.</text>
</comment>
<dbReference type="Gene3D" id="3.10.450.50">
    <property type="match status" value="1"/>
</dbReference>
<dbReference type="Proteomes" id="UP000248584">
    <property type="component" value="Unassembled WGS sequence"/>
</dbReference>
<protein>
    <submittedName>
        <fullName evidence="2">SEC-C motif-containing protein</fullName>
    </submittedName>
</protein>